<organism evidence="2 3">
    <name type="scientific">Pseudonocardia cypriaca</name>
    <dbReference type="NCBI Taxonomy" id="882449"/>
    <lineage>
        <taxon>Bacteria</taxon>
        <taxon>Bacillati</taxon>
        <taxon>Actinomycetota</taxon>
        <taxon>Actinomycetes</taxon>
        <taxon>Pseudonocardiales</taxon>
        <taxon>Pseudonocardiaceae</taxon>
        <taxon>Pseudonocardia</taxon>
    </lineage>
</organism>
<dbReference type="OrthoDB" id="3573162at2"/>
<accession>A0A543FRC5</accession>
<evidence type="ECO:0000313" key="2">
    <source>
        <dbReference type="EMBL" id="TQM36395.1"/>
    </source>
</evidence>
<reference evidence="2 3" key="1">
    <citation type="submission" date="2019-06" db="EMBL/GenBank/DDBJ databases">
        <title>Sequencing the genomes of 1000 actinobacteria strains.</title>
        <authorList>
            <person name="Klenk H.-P."/>
        </authorList>
    </citation>
    <scope>NUCLEOTIDE SEQUENCE [LARGE SCALE GENOMIC DNA]</scope>
    <source>
        <strain evidence="2 3">DSM 45511</strain>
    </source>
</reference>
<evidence type="ECO:0000256" key="1">
    <source>
        <dbReference type="SAM" id="SignalP"/>
    </source>
</evidence>
<proteinExistence type="predicted"/>
<feature type="chain" id="PRO_5039665542" evidence="1">
    <location>
        <begin position="24"/>
        <end position="202"/>
    </location>
</feature>
<sequence>MTRSSRRGCALIGVLATAVLLTAGCTTTVDGSAAADSSPVPAEGPGSDPAAWADRVCGAVLSFAVPATSAPDFSRTSDLPAVQRTVSSYLETVVRGAQQGQTRLAEAGRAPEPGGDEAARRARDALGKLEKDLGGAKTTVDAMNPDDPAAFMATLAQVESKVSAVTPPNPLGDLTAAPRLFRAAEGAAQCRRLSALATGAPR</sequence>
<keyword evidence="1" id="KW-0732">Signal</keyword>
<protein>
    <submittedName>
        <fullName evidence="2">Uncharacterized protein</fullName>
    </submittedName>
</protein>
<name>A0A543FRC5_9PSEU</name>
<dbReference type="RefSeq" id="WP_142107605.1">
    <property type="nucleotide sequence ID" value="NZ_VFPH01000003.1"/>
</dbReference>
<dbReference type="EMBL" id="VFPH01000003">
    <property type="protein sequence ID" value="TQM36395.1"/>
    <property type="molecule type" value="Genomic_DNA"/>
</dbReference>
<evidence type="ECO:0000313" key="3">
    <source>
        <dbReference type="Proteomes" id="UP000319818"/>
    </source>
</evidence>
<keyword evidence="3" id="KW-1185">Reference proteome</keyword>
<dbReference type="PROSITE" id="PS51257">
    <property type="entry name" value="PROKAR_LIPOPROTEIN"/>
    <property type="match status" value="1"/>
</dbReference>
<comment type="caution">
    <text evidence="2">The sequence shown here is derived from an EMBL/GenBank/DDBJ whole genome shotgun (WGS) entry which is preliminary data.</text>
</comment>
<dbReference type="Proteomes" id="UP000319818">
    <property type="component" value="Unassembled WGS sequence"/>
</dbReference>
<feature type="signal peptide" evidence="1">
    <location>
        <begin position="1"/>
        <end position="23"/>
    </location>
</feature>
<dbReference type="AlphaFoldDB" id="A0A543FRC5"/>
<gene>
    <name evidence="2" type="ORF">FB388_7857</name>
</gene>